<dbReference type="PRINTS" id="PR00706">
    <property type="entry name" value="PYROGLUPTASE"/>
</dbReference>
<dbReference type="PANTHER" id="PTHR23402:SF1">
    <property type="entry name" value="PYROGLUTAMYL-PEPTIDASE I"/>
    <property type="match status" value="1"/>
</dbReference>
<dbReference type="Proteomes" id="UP000242705">
    <property type="component" value="Unassembled WGS sequence"/>
</dbReference>
<gene>
    <name evidence="9" type="ORF">C7B47_04870</name>
</gene>
<evidence type="ECO:0000256" key="8">
    <source>
        <dbReference type="ARBA" id="ARBA00031559"/>
    </source>
</evidence>
<protein>
    <recommendedName>
        <fullName evidence="2">Pyrrolidone-carboxylate peptidase</fullName>
    </recommendedName>
    <alternativeName>
        <fullName evidence="7">5-oxoprolyl-peptidase</fullName>
    </alternativeName>
    <alternativeName>
        <fullName evidence="8">Pyroglutamyl-peptidase I</fullName>
    </alternativeName>
</protein>
<organism evidence="9 10">
    <name type="scientific">Sulfobacillus thermosulfidooxidans</name>
    <dbReference type="NCBI Taxonomy" id="28034"/>
    <lineage>
        <taxon>Bacteria</taxon>
        <taxon>Bacillati</taxon>
        <taxon>Bacillota</taxon>
        <taxon>Clostridia</taxon>
        <taxon>Eubacteriales</taxon>
        <taxon>Clostridiales Family XVII. Incertae Sedis</taxon>
        <taxon>Sulfobacillus</taxon>
    </lineage>
</organism>
<dbReference type="GO" id="GO:0005829">
    <property type="term" value="C:cytosol"/>
    <property type="evidence" value="ECO:0007669"/>
    <property type="project" value="InterPro"/>
</dbReference>
<comment type="caution">
    <text evidence="9">The sequence shown here is derived from an EMBL/GenBank/DDBJ whole genome shotgun (WGS) entry which is preliminary data.</text>
</comment>
<reference evidence="9 10" key="1">
    <citation type="journal article" date="2014" name="BMC Genomics">
        <title>Comparison of environmental and isolate Sulfobacillus genomes reveals diverse carbon, sulfur, nitrogen, and hydrogen metabolisms.</title>
        <authorList>
            <person name="Justice N.B."/>
            <person name="Norman A."/>
            <person name="Brown C.T."/>
            <person name="Singh A."/>
            <person name="Thomas B.C."/>
            <person name="Banfield J.F."/>
        </authorList>
    </citation>
    <scope>NUCLEOTIDE SEQUENCE [LARGE SCALE GENOMIC DNA]</scope>
    <source>
        <strain evidence="9">AMDSBA5</strain>
    </source>
</reference>
<evidence type="ECO:0000256" key="5">
    <source>
        <dbReference type="ARBA" id="ARBA00022801"/>
    </source>
</evidence>
<dbReference type="Pfam" id="PF01470">
    <property type="entry name" value="Peptidase_C15"/>
    <property type="match status" value="1"/>
</dbReference>
<dbReference type="InterPro" id="IPR016125">
    <property type="entry name" value="Peptidase_C15-like"/>
</dbReference>
<evidence type="ECO:0000256" key="2">
    <source>
        <dbReference type="ARBA" id="ARBA00019191"/>
    </source>
</evidence>
<evidence type="ECO:0000313" key="9">
    <source>
        <dbReference type="EMBL" id="PSR28503.1"/>
    </source>
</evidence>
<dbReference type="GO" id="GO:0016920">
    <property type="term" value="F:pyroglutamyl-peptidase activity"/>
    <property type="evidence" value="ECO:0007669"/>
    <property type="project" value="InterPro"/>
</dbReference>
<dbReference type="GO" id="GO:0006508">
    <property type="term" value="P:proteolysis"/>
    <property type="evidence" value="ECO:0007669"/>
    <property type="project" value="UniProtKB-KW"/>
</dbReference>
<comment type="similarity">
    <text evidence="1">Belongs to the peptidase C15 family.</text>
</comment>
<dbReference type="Gene3D" id="3.40.630.20">
    <property type="entry name" value="Peptidase C15, pyroglutamyl peptidase I-like"/>
    <property type="match status" value="1"/>
</dbReference>
<dbReference type="CDD" id="cd00501">
    <property type="entry name" value="Peptidase_C15"/>
    <property type="match status" value="1"/>
</dbReference>
<dbReference type="InterPro" id="IPR000816">
    <property type="entry name" value="Peptidase_C15"/>
</dbReference>
<keyword evidence="6" id="KW-0788">Thiol protease</keyword>
<evidence type="ECO:0000313" key="10">
    <source>
        <dbReference type="Proteomes" id="UP000242705"/>
    </source>
</evidence>
<evidence type="ECO:0000256" key="6">
    <source>
        <dbReference type="ARBA" id="ARBA00022807"/>
    </source>
</evidence>
<dbReference type="SUPFAM" id="SSF53182">
    <property type="entry name" value="Pyrrolidone carboxyl peptidase (pyroglutamate aminopeptidase)"/>
    <property type="match status" value="1"/>
</dbReference>
<dbReference type="AlphaFoldDB" id="A0A2T2X1Y0"/>
<evidence type="ECO:0000256" key="3">
    <source>
        <dbReference type="ARBA" id="ARBA00022490"/>
    </source>
</evidence>
<proteinExistence type="inferred from homology"/>
<dbReference type="InterPro" id="IPR036440">
    <property type="entry name" value="Peptidase_C15-like_sf"/>
</dbReference>
<keyword evidence="4" id="KW-0645">Protease</keyword>
<accession>A0A2T2X1Y0</accession>
<dbReference type="PANTHER" id="PTHR23402">
    <property type="entry name" value="PROTEASE FAMILY C15 PYROGLUTAMYL-PEPTIDASE I-RELATED"/>
    <property type="match status" value="1"/>
</dbReference>
<name>A0A2T2X1Y0_SULTH</name>
<keyword evidence="5 9" id="KW-0378">Hydrolase</keyword>
<keyword evidence="3" id="KW-0963">Cytoplasm</keyword>
<evidence type="ECO:0000256" key="4">
    <source>
        <dbReference type="ARBA" id="ARBA00022670"/>
    </source>
</evidence>
<dbReference type="EMBL" id="PXYX01000006">
    <property type="protein sequence ID" value="PSR28503.1"/>
    <property type="molecule type" value="Genomic_DNA"/>
</dbReference>
<dbReference type="PIRSF" id="PIRSF015592">
    <property type="entry name" value="Prld-crbxl_pptds"/>
    <property type="match status" value="1"/>
</dbReference>
<evidence type="ECO:0000256" key="7">
    <source>
        <dbReference type="ARBA" id="ARBA00030836"/>
    </source>
</evidence>
<evidence type="ECO:0000256" key="1">
    <source>
        <dbReference type="ARBA" id="ARBA00006641"/>
    </source>
</evidence>
<sequence length="219" mass="24282">MTYGRVPTTSAVYFCFGHSLSKKGRNLVILVTYFDPFGGDTVNVSQEVATRLPQRDYIVSAELKTSKRDVEQQIPELIAKVRPDAILGLGQAEGRVVPTLERVGINLIDSRIEDNRHEQYHDELVVPDGPPAYFSTLPVRQIVETVHQHGLPIELSLSAGAFMCNQALYLMRHSARDIPAGFLHLPLLPSQAASRRHVASMGLTDQISVVSIVLDTIWL</sequence>